<proteinExistence type="predicted"/>
<gene>
    <name evidence="2" type="ORF">GLOTRDRAFT_93301</name>
</gene>
<name>S7RRV7_GLOTA</name>
<evidence type="ECO:0000313" key="3">
    <source>
        <dbReference type="Proteomes" id="UP000030669"/>
    </source>
</evidence>
<dbReference type="RefSeq" id="XP_007865778.1">
    <property type="nucleotide sequence ID" value="XM_007867587.1"/>
</dbReference>
<keyword evidence="3" id="KW-1185">Reference proteome</keyword>
<dbReference type="Proteomes" id="UP000030669">
    <property type="component" value="Unassembled WGS sequence"/>
</dbReference>
<evidence type="ECO:0000256" key="1">
    <source>
        <dbReference type="SAM" id="MobiDB-lite"/>
    </source>
</evidence>
<dbReference type="AlphaFoldDB" id="S7RRV7"/>
<sequence length="683" mass="77848">MALADEVDDCAKTIRHQLDGTGTRKFCRAITLNLLPEHRDGKALYVVDVRRRRVKVCVRAGAYAEVPEECTDVLDDLEEFVMEWARKMEDTEGACKQAEEWEEASRTGKGLVGLSIAQLVEQGRQEQRREERRRERREERRRATEQADGEPGGHWGYGGHETSRFRIVVEGERCKAGGHKERSRTNRLFLADKEGEGWLEPHIQLWLLRKADAIMAGPRFIHASMLDWRTLSFRDLELHNEYLADAVDDCAKAIREELDGTSANKFCRWRVAYLQDGGDYTRIKAITLNLLAEHGDGPQAGKALYVVDVQRRRIKLCRFPGKYEEIPEECRDTIDELEEFVMRYAREMEEGARAKVKWEEEWKRLSLMTKDGSRCLKEVEEDKRPEERDEARWREERLREAAWDVETYAAEDDEEDQGNEGEVDDTDDTDEVDDGGRIHGADEMREGLRLMAGAKRKREDQGNETDDPNADVVDETHDPAISQCRTKLLTSEFAPERHTQQPTLALKDRAGGSELWRARGKTSENWIQHRSPRLASRGAWHEQENGIHANESDTYPEGNPPLARDGSECAQGGRVDACTLPHPLRPLPCVLIHIDPSIVSGLYDRRRRRAARGPVSGPGRLVHVVARWRGTGQNVHKGAGRMRAPRARLAAHPRRGMGNQTCMRGMGGEEQELEDKGWFAGVG</sequence>
<feature type="compositionally biased region" description="Acidic residues" evidence="1">
    <location>
        <begin position="409"/>
        <end position="433"/>
    </location>
</feature>
<feature type="region of interest" description="Disordered" evidence="1">
    <location>
        <begin position="547"/>
        <end position="569"/>
    </location>
</feature>
<dbReference type="OrthoDB" id="2844223at2759"/>
<dbReference type="EMBL" id="KB469301">
    <property type="protein sequence ID" value="EPQ55734.1"/>
    <property type="molecule type" value="Genomic_DNA"/>
</dbReference>
<feature type="compositionally biased region" description="Basic and acidic residues" evidence="1">
    <location>
        <begin position="434"/>
        <end position="448"/>
    </location>
</feature>
<dbReference type="HOGENOM" id="CLU_402802_0_0_1"/>
<dbReference type="KEGG" id="gtr:GLOTRDRAFT_93301"/>
<feature type="region of interest" description="Disordered" evidence="1">
    <location>
        <begin position="404"/>
        <end position="479"/>
    </location>
</feature>
<feature type="region of interest" description="Disordered" evidence="1">
    <location>
        <begin position="122"/>
        <end position="159"/>
    </location>
</feature>
<feature type="compositionally biased region" description="Gly residues" evidence="1">
    <location>
        <begin position="150"/>
        <end position="159"/>
    </location>
</feature>
<feature type="compositionally biased region" description="Basic and acidic residues" evidence="1">
    <location>
        <begin position="123"/>
        <end position="145"/>
    </location>
</feature>
<organism evidence="2 3">
    <name type="scientific">Gloeophyllum trabeum (strain ATCC 11539 / FP-39264 / Madison 617)</name>
    <name type="common">Brown rot fungus</name>
    <dbReference type="NCBI Taxonomy" id="670483"/>
    <lineage>
        <taxon>Eukaryota</taxon>
        <taxon>Fungi</taxon>
        <taxon>Dikarya</taxon>
        <taxon>Basidiomycota</taxon>
        <taxon>Agaricomycotina</taxon>
        <taxon>Agaricomycetes</taxon>
        <taxon>Gloeophyllales</taxon>
        <taxon>Gloeophyllaceae</taxon>
        <taxon>Gloeophyllum</taxon>
    </lineage>
</organism>
<evidence type="ECO:0000313" key="2">
    <source>
        <dbReference type="EMBL" id="EPQ55734.1"/>
    </source>
</evidence>
<feature type="compositionally biased region" description="Acidic residues" evidence="1">
    <location>
        <begin position="462"/>
        <end position="473"/>
    </location>
</feature>
<protein>
    <submittedName>
        <fullName evidence="2">Uncharacterized protein</fullName>
    </submittedName>
</protein>
<accession>S7RRV7</accession>
<reference evidence="2 3" key="1">
    <citation type="journal article" date="2012" name="Science">
        <title>The Paleozoic origin of enzymatic lignin decomposition reconstructed from 31 fungal genomes.</title>
        <authorList>
            <person name="Floudas D."/>
            <person name="Binder M."/>
            <person name="Riley R."/>
            <person name="Barry K."/>
            <person name="Blanchette R.A."/>
            <person name="Henrissat B."/>
            <person name="Martinez A.T."/>
            <person name="Otillar R."/>
            <person name="Spatafora J.W."/>
            <person name="Yadav J.S."/>
            <person name="Aerts A."/>
            <person name="Benoit I."/>
            <person name="Boyd A."/>
            <person name="Carlson A."/>
            <person name="Copeland A."/>
            <person name="Coutinho P.M."/>
            <person name="de Vries R.P."/>
            <person name="Ferreira P."/>
            <person name="Findley K."/>
            <person name="Foster B."/>
            <person name="Gaskell J."/>
            <person name="Glotzer D."/>
            <person name="Gorecki P."/>
            <person name="Heitman J."/>
            <person name="Hesse C."/>
            <person name="Hori C."/>
            <person name="Igarashi K."/>
            <person name="Jurgens J.A."/>
            <person name="Kallen N."/>
            <person name="Kersten P."/>
            <person name="Kohler A."/>
            <person name="Kuees U."/>
            <person name="Kumar T.K.A."/>
            <person name="Kuo A."/>
            <person name="LaButti K."/>
            <person name="Larrondo L.F."/>
            <person name="Lindquist E."/>
            <person name="Ling A."/>
            <person name="Lombard V."/>
            <person name="Lucas S."/>
            <person name="Lundell T."/>
            <person name="Martin R."/>
            <person name="McLaughlin D.J."/>
            <person name="Morgenstern I."/>
            <person name="Morin E."/>
            <person name="Murat C."/>
            <person name="Nagy L.G."/>
            <person name="Nolan M."/>
            <person name="Ohm R.A."/>
            <person name="Patyshakuliyeva A."/>
            <person name="Rokas A."/>
            <person name="Ruiz-Duenas F.J."/>
            <person name="Sabat G."/>
            <person name="Salamov A."/>
            <person name="Samejima M."/>
            <person name="Schmutz J."/>
            <person name="Slot J.C."/>
            <person name="St John F."/>
            <person name="Stenlid J."/>
            <person name="Sun H."/>
            <person name="Sun S."/>
            <person name="Syed K."/>
            <person name="Tsang A."/>
            <person name="Wiebenga A."/>
            <person name="Young D."/>
            <person name="Pisabarro A."/>
            <person name="Eastwood D.C."/>
            <person name="Martin F."/>
            <person name="Cullen D."/>
            <person name="Grigoriev I.V."/>
            <person name="Hibbett D.S."/>
        </authorList>
    </citation>
    <scope>NUCLEOTIDE SEQUENCE [LARGE SCALE GENOMIC DNA]</scope>
    <source>
        <strain evidence="2 3">ATCC 11539</strain>
    </source>
</reference>
<dbReference type="GeneID" id="19309471"/>